<sequence>MPPPLDVSIASNIDTTSSISGRLSGFASQHLFITFARELGQHRADVTSEKLRSGYGMSQQYISHRHIPKLSHVTKSSGFASHVMRIGSFDPSYSKIGYFQGSCLVQKHIFSFNISVDNLLGVEIAQPIKQNQREVELRKSAKFHCLSSQLSTQMVSQTQLKQLKEIKIGILNRELHPYLSSVLKYTCDILAIINATVDGAKSTTSNDGFDNEFGGINLPFLPTWCCCRPSSSMLVFFLFLALLHSPCSAQMPLKLLVQALQIYLIRSHIPTTFTLLLHLSRSPLLCLSQNLRKDLYIYISVKEAYP</sequence>
<reference evidence="1" key="1">
    <citation type="submission" date="2020-09" db="EMBL/GenBank/DDBJ databases">
        <title>Genome-Enabled Discovery of Anthraquinone Biosynthesis in Senna tora.</title>
        <authorList>
            <person name="Kang S.-H."/>
            <person name="Pandey R.P."/>
            <person name="Lee C.-M."/>
            <person name="Sim J.-S."/>
            <person name="Jeong J.-T."/>
            <person name="Choi B.-S."/>
            <person name="Jung M."/>
            <person name="Ginzburg D."/>
            <person name="Zhao K."/>
            <person name="Won S.Y."/>
            <person name="Oh T.-J."/>
            <person name="Yu Y."/>
            <person name="Kim N.-H."/>
            <person name="Lee O.R."/>
            <person name="Lee T.-H."/>
            <person name="Bashyal P."/>
            <person name="Kim T.-S."/>
            <person name="Lee W.-H."/>
            <person name="Kawkins C."/>
            <person name="Kim C.-K."/>
            <person name="Kim J.S."/>
            <person name="Ahn B.O."/>
            <person name="Rhee S.Y."/>
            <person name="Sohng J.K."/>
        </authorList>
    </citation>
    <scope>NUCLEOTIDE SEQUENCE</scope>
    <source>
        <tissue evidence="1">Leaf</tissue>
    </source>
</reference>
<evidence type="ECO:0000313" key="1">
    <source>
        <dbReference type="EMBL" id="KAF7819599.1"/>
    </source>
</evidence>
<dbReference type="AlphaFoldDB" id="A0A834TLB6"/>
<comment type="caution">
    <text evidence="1">The sequence shown here is derived from an EMBL/GenBank/DDBJ whole genome shotgun (WGS) entry which is preliminary data.</text>
</comment>
<accession>A0A834TLB6</accession>
<evidence type="ECO:0000313" key="2">
    <source>
        <dbReference type="Proteomes" id="UP000634136"/>
    </source>
</evidence>
<gene>
    <name evidence="1" type="ORF">G2W53_025054</name>
</gene>
<dbReference type="EMBL" id="JAAIUW010000008">
    <property type="protein sequence ID" value="KAF7819599.1"/>
    <property type="molecule type" value="Genomic_DNA"/>
</dbReference>
<protein>
    <submittedName>
        <fullName evidence="1">Paired amphipathic helix protein Sin3-like 4</fullName>
    </submittedName>
</protein>
<name>A0A834TLB6_9FABA</name>
<proteinExistence type="predicted"/>
<dbReference type="Proteomes" id="UP000634136">
    <property type="component" value="Unassembled WGS sequence"/>
</dbReference>
<keyword evidence="2" id="KW-1185">Reference proteome</keyword>
<organism evidence="1 2">
    <name type="scientific">Senna tora</name>
    <dbReference type="NCBI Taxonomy" id="362788"/>
    <lineage>
        <taxon>Eukaryota</taxon>
        <taxon>Viridiplantae</taxon>
        <taxon>Streptophyta</taxon>
        <taxon>Embryophyta</taxon>
        <taxon>Tracheophyta</taxon>
        <taxon>Spermatophyta</taxon>
        <taxon>Magnoliopsida</taxon>
        <taxon>eudicotyledons</taxon>
        <taxon>Gunneridae</taxon>
        <taxon>Pentapetalae</taxon>
        <taxon>rosids</taxon>
        <taxon>fabids</taxon>
        <taxon>Fabales</taxon>
        <taxon>Fabaceae</taxon>
        <taxon>Caesalpinioideae</taxon>
        <taxon>Cassia clade</taxon>
        <taxon>Senna</taxon>
    </lineage>
</organism>
<dbReference type="OrthoDB" id="10631274at2759"/>